<feature type="region of interest" description="Disordered" evidence="4">
    <location>
        <begin position="476"/>
        <end position="509"/>
    </location>
</feature>
<evidence type="ECO:0000256" key="1">
    <source>
        <dbReference type="ARBA" id="ARBA00004316"/>
    </source>
</evidence>
<feature type="compositionally biased region" description="Polar residues" evidence="4">
    <location>
        <begin position="622"/>
        <end position="634"/>
    </location>
</feature>
<evidence type="ECO:0000259" key="5">
    <source>
        <dbReference type="PROSITE" id="PS50106"/>
    </source>
</evidence>
<evidence type="ECO:0000256" key="2">
    <source>
        <dbReference type="ARBA" id="ARBA00022737"/>
    </source>
</evidence>
<organism evidence="6 7">
    <name type="scientific">Magallana gigas</name>
    <name type="common">Pacific oyster</name>
    <name type="synonym">Crassostrea gigas</name>
    <dbReference type="NCBI Taxonomy" id="29159"/>
    <lineage>
        <taxon>Eukaryota</taxon>
        <taxon>Metazoa</taxon>
        <taxon>Spiralia</taxon>
        <taxon>Lophotrochozoa</taxon>
        <taxon>Mollusca</taxon>
        <taxon>Bivalvia</taxon>
        <taxon>Autobranchia</taxon>
        <taxon>Pteriomorphia</taxon>
        <taxon>Ostreida</taxon>
        <taxon>Ostreoidea</taxon>
        <taxon>Ostreidae</taxon>
        <taxon>Magallana</taxon>
    </lineage>
</organism>
<dbReference type="GO" id="GO:0042995">
    <property type="term" value="C:cell projection"/>
    <property type="evidence" value="ECO:0007669"/>
    <property type="project" value="UniProtKB-SubCell"/>
</dbReference>
<feature type="region of interest" description="Disordered" evidence="4">
    <location>
        <begin position="577"/>
        <end position="639"/>
    </location>
</feature>
<feature type="region of interest" description="Disordered" evidence="4">
    <location>
        <begin position="524"/>
        <end position="554"/>
    </location>
</feature>
<feature type="domain" description="PDZ" evidence="5">
    <location>
        <begin position="338"/>
        <end position="419"/>
    </location>
</feature>
<keyword evidence="2" id="KW-0677">Repeat</keyword>
<name>A0A8W8LY07_MAGGI</name>
<dbReference type="Pfam" id="PF00595">
    <property type="entry name" value="PDZ"/>
    <property type="match status" value="1"/>
</dbReference>
<evidence type="ECO:0000256" key="4">
    <source>
        <dbReference type="SAM" id="MobiDB-lite"/>
    </source>
</evidence>
<dbReference type="Pfam" id="PF17820">
    <property type="entry name" value="PDZ_6"/>
    <property type="match status" value="1"/>
</dbReference>
<dbReference type="InterPro" id="IPR041489">
    <property type="entry name" value="PDZ_6"/>
</dbReference>
<feature type="compositionally biased region" description="Low complexity" evidence="4">
    <location>
        <begin position="476"/>
        <end position="490"/>
    </location>
</feature>
<evidence type="ECO:0000313" key="7">
    <source>
        <dbReference type="Proteomes" id="UP000005408"/>
    </source>
</evidence>
<dbReference type="SUPFAM" id="SSF50156">
    <property type="entry name" value="PDZ domain-like"/>
    <property type="match status" value="2"/>
</dbReference>
<dbReference type="PANTHER" id="PTHR23116">
    <property type="entry name" value="PDZ DOMAIN CONTAINING WHIRLIN AND HARMONIN-RELATED"/>
    <property type="match status" value="1"/>
</dbReference>
<keyword evidence="3" id="KW-0966">Cell projection</keyword>
<dbReference type="AlphaFoldDB" id="A0A8W8LY07"/>
<dbReference type="PROSITE" id="PS50106">
    <property type="entry name" value="PDZ"/>
    <property type="match status" value="2"/>
</dbReference>
<dbReference type="Proteomes" id="UP000005408">
    <property type="component" value="Unassembled WGS sequence"/>
</dbReference>
<evidence type="ECO:0000313" key="6">
    <source>
        <dbReference type="EnsemblMetazoa" id="G30658.7:cds"/>
    </source>
</evidence>
<protein>
    <recommendedName>
        <fullName evidence="5">PDZ domain-containing protein</fullName>
    </recommendedName>
</protein>
<dbReference type="InterPro" id="IPR051844">
    <property type="entry name" value="USH2_Complex_Protein"/>
</dbReference>
<dbReference type="PANTHER" id="PTHR23116:SF29">
    <property type="entry name" value="PDZ DOMAIN-CONTAINING PROTEIN 7"/>
    <property type="match status" value="1"/>
</dbReference>
<sequence>MKYFQAAFPQKEHRTWRPLVKSRKKAVPVPPPRPSTYVMGETQRGEAILRNLAQQLLSNSEYQHFKYAVNNFQQTKSVPTLCHQLRPVINSTERLLLLVELCNRLPKSLQEDFHRICSIQFPNYETYLRIYSNDNAMTEIPKVIAQDSSGKFKIVSNGSEKKILVDYNGYKNGDLVSQHGTSVTSGIYSEQDDLTSLKHLGNEKDDDVFVWTPQYGRIDSSKSAFVSRESYDGAIRRVFIARRDDGSLGLGIVGGREYGTDIIISVVDPEGPAAEQGVRAGDRILEVNGTDFHQMSHAEAVTLMRNAWNVIMKVQSASIYRQGSQGDRPQNVHVRDIELIVHPGADGRLGCSTNSVLMENKKSENVKRQNKVRYLVVKDVDKNSPAQKAGIVVGDYITKIDGVDIRNLTERQITSLTRSKRLLVCVRRLVQDDDLIVYYFSFPSRLHVLEVSSPVLCGTGHLVPLGLKNLRNLSDEFSPDSSSSPVSKKFNGSFRSDSPDRDQDNGLLDFDSSDYDPIHHVYKSPSQLHLATEPPEKSPHHRRPSIHDSTNNWLLSPKGQAARKYFEKLSFIAPPNVATRQPHSRSHSADSLGTQFERRGRATQKSASPVAWGRHAARYVRSRSQSPHPLQKQQRMSRHDQDVMMALQMGMEKRQRAIRLSLYQTSPPSDDFNWDM</sequence>
<dbReference type="EnsemblMetazoa" id="G30658.7">
    <property type="protein sequence ID" value="G30658.7:cds"/>
    <property type="gene ID" value="G30658"/>
</dbReference>
<dbReference type="SMART" id="SM00228">
    <property type="entry name" value="PDZ"/>
    <property type="match status" value="2"/>
</dbReference>
<dbReference type="Gene3D" id="1.20.1160.20">
    <property type="match status" value="1"/>
</dbReference>
<keyword evidence="7" id="KW-1185">Reference proteome</keyword>
<feature type="domain" description="PDZ" evidence="5">
    <location>
        <begin position="237"/>
        <end position="307"/>
    </location>
</feature>
<dbReference type="CDD" id="cd00136">
    <property type="entry name" value="PDZ_canonical"/>
    <property type="match status" value="1"/>
</dbReference>
<reference evidence="6" key="1">
    <citation type="submission" date="2022-08" db="UniProtKB">
        <authorList>
            <consortium name="EnsemblMetazoa"/>
        </authorList>
    </citation>
    <scope>IDENTIFICATION</scope>
    <source>
        <strain evidence="6">05x7-T-G4-1.051#20</strain>
    </source>
</reference>
<accession>A0A8W8LY07</accession>
<proteinExistence type="predicted"/>
<dbReference type="Gene3D" id="2.30.42.10">
    <property type="match status" value="2"/>
</dbReference>
<evidence type="ECO:0000256" key="3">
    <source>
        <dbReference type="ARBA" id="ARBA00023273"/>
    </source>
</evidence>
<comment type="subcellular location">
    <subcellularLocation>
        <location evidence="1">Cell projection</location>
    </subcellularLocation>
</comment>
<dbReference type="InterPro" id="IPR001478">
    <property type="entry name" value="PDZ"/>
</dbReference>
<dbReference type="GO" id="GO:0005886">
    <property type="term" value="C:plasma membrane"/>
    <property type="evidence" value="ECO:0007669"/>
    <property type="project" value="TreeGrafter"/>
</dbReference>
<dbReference type="InterPro" id="IPR036034">
    <property type="entry name" value="PDZ_sf"/>
</dbReference>